<keyword evidence="3" id="KW-1185">Reference proteome</keyword>
<reference evidence="2 3" key="1">
    <citation type="journal article" date="2023" name="Plants (Basel)">
        <title>Bridging the Gap: Combining Genomics and Transcriptomics Approaches to Understand Stylosanthes scabra, an Orphan Legume from the Brazilian Caatinga.</title>
        <authorList>
            <person name="Ferreira-Neto J.R.C."/>
            <person name="da Silva M.D."/>
            <person name="Binneck E."/>
            <person name="de Melo N.F."/>
            <person name="da Silva R.H."/>
            <person name="de Melo A.L.T.M."/>
            <person name="Pandolfi V."/>
            <person name="Bustamante F.O."/>
            <person name="Brasileiro-Vidal A.C."/>
            <person name="Benko-Iseppon A.M."/>
        </authorList>
    </citation>
    <scope>NUCLEOTIDE SEQUENCE [LARGE SCALE GENOMIC DNA]</scope>
    <source>
        <tissue evidence="2">Leaves</tissue>
    </source>
</reference>
<feature type="compositionally biased region" description="Basic and acidic residues" evidence="1">
    <location>
        <begin position="28"/>
        <end position="38"/>
    </location>
</feature>
<evidence type="ECO:0000313" key="2">
    <source>
        <dbReference type="EMBL" id="MED6161594.1"/>
    </source>
</evidence>
<evidence type="ECO:0000313" key="3">
    <source>
        <dbReference type="Proteomes" id="UP001341840"/>
    </source>
</evidence>
<sequence length="69" mass="7871">MSYRPTINPRIDVCRSRYKVAIDAEEGRRCREDNHGQDQEQPQGRELSEEAARGSSKMRSCGKCGGERQ</sequence>
<protein>
    <submittedName>
        <fullName evidence="2">Uncharacterized protein</fullName>
    </submittedName>
</protein>
<dbReference type="Proteomes" id="UP001341840">
    <property type="component" value="Unassembled WGS sequence"/>
</dbReference>
<comment type="caution">
    <text evidence="2">The sequence shown here is derived from an EMBL/GenBank/DDBJ whole genome shotgun (WGS) entry which is preliminary data.</text>
</comment>
<proteinExistence type="predicted"/>
<accession>A0ABU6UKZ9</accession>
<evidence type="ECO:0000256" key="1">
    <source>
        <dbReference type="SAM" id="MobiDB-lite"/>
    </source>
</evidence>
<gene>
    <name evidence="2" type="ORF">PIB30_062293</name>
</gene>
<name>A0ABU6UKZ9_9FABA</name>
<feature type="region of interest" description="Disordered" evidence="1">
    <location>
        <begin position="28"/>
        <end position="69"/>
    </location>
</feature>
<organism evidence="2 3">
    <name type="scientific">Stylosanthes scabra</name>
    <dbReference type="NCBI Taxonomy" id="79078"/>
    <lineage>
        <taxon>Eukaryota</taxon>
        <taxon>Viridiplantae</taxon>
        <taxon>Streptophyta</taxon>
        <taxon>Embryophyta</taxon>
        <taxon>Tracheophyta</taxon>
        <taxon>Spermatophyta</taxon>
        <taxon>Magnoliopsida</taxon>
        <taxon>eudicotyledons</taxon>
        <taxon>Gunneridae</taxon>
        <taxon>Pentapetalae</taxon>
        <taxon>rosids</taxon>
        <taxon>fabids</taxon>
        <taxon>Fabales</taxon>
        <taxon>Fabaceae</taxon>
        <taxon>Papilionoideae</taxon>
        <taxon>50 kb inversion clade</taxon>
        <taxon>dalbergioids sensu lato</taxon>
        <taxon>Dalbergieae</taxon>
        <taxon>Pterocarpus clade</taxon>
        <taxon>Stylosanthes</taxon>
    </lineage>
</organism>
<dbReference type="EMBL" id="JASCZI010121405">
    <property type="protein sequence ID" value="MED6161594.1"/>
    <property type="molecule type" value="Genomic_DNA"/>
</dbReference>